<feature type="transmembrane region" description="Helical" evidence="1">
    <location>
        <begin position="343"/>
        <end position="365"/>
    </location>
</feature>
<accession>A0AAD6ITQ2</accession>
<dbReference type="Proteomes" id="UP001221413">
    <property type="component" value="Unassembled WGS sequence"/>
</dbReference>
<name>A0AAD6ITQ2_DREDA</name>
<evidence type="ECO:0000313" key="2">
    <source>
        <dbReference type="EMBL" id="KAJ6258328.1"/>
    </source>
</evidence>
<evidence type="ECO:0000313" key="3">
    <source>
        <dbReference type="Proteomes" id="UP001221413"/>
    </source>
</evidence>
<proteinExistence type="predicted"/>
<keyword evidence="1" id="KW-0812">Transmembrane</keyword>
<comment type="caution">
    <text evidence="2">The sequence shown here is derived from an EMBL/GenBank/DDBJ whole genome shotgun (WGS) entry which is preliminary data.</text>
</comment>
<feature type="transmembrane region" description="Helical" evidence="1">
    <location>
        <begin position="386"/>
        <end position="411"/>
    </location>
</feature>
<reference evidence="2" key="1">
    <citation type="submission" date="2023-01" db="EMBL/GenBank/DDBJ databases">
        <title>The chitinases involved in constricting ring structure development in the nematode-trapping fungus Drechslerella dactyloides.</title>
        <authorList>
            <person name="Wang R."/>
            <person name="Zhang L."/>
            <person name="Tang P."/>
            <person name="Li S."/>
            <person name="Liang L."/>
        </authorList>
    </citation>
    <scope>NUCLEOTIDE SEQUENCE</scope>
    <source>
        <strain evidence="2">YMF1.00031</strain>
    </source>
</reference>
<feature type="transmembrane region" description="Helical" evidence="1">
    <location>
        <begin position="314"/>
        <end position="337"/>
    </location>
</feature>
<dbReference type="EMBL" id="JAQGDS010000008">
    <property type="protein sequence ID" value="KAJ6258328.1"/>
    <property type="molecule type" value="Genomic_DNA"/>
</dbReference>
<keyword evidence="1" id="KW-0472">Membrane</keyword>
<keyword evidence="1" id="KW-1133">Transmembrane helix</keyword>
<gene>
    <name evidence="2" type="ORF">Dda_6368</name>
</gene>
<evidence type="ECO:0000256" key="1">
    <source>
        <dbReference type="SAM" id="Phobius"/>
    </source>
</evidence>
<protein>
    <submittedName>
        <fullName evidence="2">Uncharacterized protein</fullName>
    </submittedName>
</protein>
<keyword evidence="3" id="KW-1185">Reference proteome</keyword>
<sequence length="437" mass="50250">MTTSPRLLPSTAFNNIALSCLLGLQNLLSLIIPGSPTVPRTSRGRRSRKASTALRIDHTRRSSLYDPTYPEPPKIRLLIGRDAVEFTTNANLLRVYSHFFASQPASQNLTFEFRNLTPTGVATTLRILVSLHSGSSGWDSHTIRYPHDVFQCADMWGLQEVKTQVHTVLADRDFDPHRTITDYEAFLNQLYQFFIMYTDSEMGDIALTTCLKTLQRDHDKICTNVAMHLNQRDLNLPHRERIYGILMAEFARLRGECECQFCVEQRQWKADRLKKMTVLKLWWQILYIEYQWTKRIAIDVALLIWGWLFSRDMALALLLVTPLIGSAVLINGLTYVFGTVLGFYISMGACLISVASMVSMWVLALQGHRFFTRLRNLLLRLWPRMFVVTALFYAVIAMTAWWAVTSVYAALREADLQNWMDRITFVDYLEPDDGQDA</sequence>
<organism evidence="2 3">
    <name type="scientific">Drechslerella dactyloides</name>
    <name type="common">Nematode-trapping fungus</name>
    <name type="synonym">Arthrobotrys dactyloides</name>
    <dbReference type="NCBI Taxonomy" id="74499"/>
    <lineage>
        <taxon>Eukaryota</taxon>
        <taxon>Fungi</taxon>
        <taxon>Dikarya</taxon>
        <taxon>Ascomycota</taxon>
        <taxon>Pezizomycotina</taxon>
        <taxon>Orbiliomycetes</taxon>
        <taxon>Orbiliales</taxon>
        <taxon>Orbiliaceae</taxon>
        <taxon>Drechslerella</taxon>
    </lineage>
</organism>
<dbReference type="PROSITE" id="PS51257">
    <property type="entry name" value="PROKAR_LIPOPROTEIN"/>
    <property type="match status" value="1"/>
</dbReference>
<dbReference type="AlphaFoldDB" id="A0AAD6ITQ2"/>